<dbReference type="Proteomes" id="UP001642406">
    <property type="component" value="Unassembled WGS sequence"/>
</dbReference>
<dbReference type="SUPFAM" id="SSF51735">
    <property type="entry name" value="NAD(P)-binding Rossmann-fold domains"/>
    <property type="match status" value="1"/>
</dbReference>
<name>A0ABP0D090_9PEZI</name>
<keyword evidence="2" id="KW-0521">NADP</keyword>
<dbReference type="Pfam" id="PF05368">
    <property type="entry name" value="NmrA"/>
    <property type="match status" value="1"/>
</dbReference>
<evidence type="ECO:0000313" key="6">
    <source>
        <dbReference type="Proteomes" id="UP001642406"/>
    </source>
</evidence>
<evidence type="ECO:0000256" key="2">
    <source>
        <dbReference type="ARBA" id="ARBA00022857"/>
    </source>
</evidence>
<sequence>MPPKTFLITAATGRQGGAAARLLLKQGKIVHALVRDVKSPASRALQKLGVILFEGDFCSTDVIKDATRGIDGIFLNLFPTQEVDKQGEQAQVFIDAAKAAGATSIVASTVFNTSRPQLWQDREGMNTYYRGKSIVEDVVRNAGLESYTILRPPTLMHNFLKPDAQWHYPELATEGILAHAFEAYARTPYLDAADVGQFAVAALLDPGLYNGHEIDLCAQNLTIDEVAGVLSRVSGRTILARRRSAEELAEKKDMLPTLPFQIMANEVDLSIDAEALTTKYHISMTTLEEFMEREKVALLQSLTSL</sequence>
<proteinExistence type="inferred from homology"/>
<dbReference type="InterPro" id="IPR051164">
    <property type="entry name" value="NmrA-like_oxidored"/>
</dbReference>
<feature type="domain" description="NmrA-like" evidence="4">
    <location>
        <begin position="4"/>
        <end position="251"/>
    </location>
</feature>
<protein>
    <recommendedName>
        <fullName evidence="4">NmrA-like domain-containing protein</fullName>
    </recommendedName>
</protein>
<evidence type="ECO:0000313" key="5">
    <source>
        <dbReference type="EMBL" id="CAK7237832.1"/>
    </source>
</evidence>
<dbReference type="EMBL" id="CAWUHC010000213">
    <property type="protein sequence ID" value="CAK7237832.1"/>
    <property type="molecule type" value="Genomic_DNA"/>
</dbReference>
<dbReference type="InterPro" id="IPR036291">
    <property type="entry name" value="NAD(P)-bd_dom_sf"/>
</dbReference>
<dbReference type="PANTHER" id="PTHR42748:SF30">
    <property type="entry name" value="NMRA-LIKE DOMAIN-CONTAINING PROTEIN"/>
    <property type="match status" value="1"/>
</dbReference>
<dbReference type="PANTHER" id="PTHR42748">
    <property type="entry name" value="NITROGEN METABOLITE REPRESSION PROTEIN NMRA FAMILY MEMBER"/>
    <property type="match status" value="1"/>
</dbReference>
<organism evidence="5 6">
    <name type="scientific">Sporothrix bragantina</name>
    <dbReference type="NCBI Taxonomy" id="671064"/>
    <lineage>
        <taxon>Eukaryota</taxon>
        <taxon>Fungi</taxon>
        <taxon>Dikarya</taxon>
        <taxon>Ascomycota</taxon>
        <taxon>Pezizomycotina</taxon>
        <taxon>Sordariomycetes</taxon>
        <taxon>Sordariomycetidae</taxon>
        <taxon>Ophiostomatales</taxon>
        <taxon>Ophiostomataceae</taxon>
        <taxon>Sporothrix</taxon>
    </lineage>
</organism>
<reference evidence="5 6" key="1">
    <citation type="submission" date="2024-01" db="EMBL/GenBank/DDBJ databases">
        <authorList>
            <person name="Allen C."/>
            <person name="Tagirdzhanova G."/>
        </authorList>
    </citation>
    <scope>NUCLEOTIDE SEQUENCE [LARGE SCALE GENOMIC DNA]</scope>
</reference>
<comment type="caution">
    <text evidence="5">The sequence shown here is derived from an EMBL/GenBank/DDBJ whole genome shotgun (WGS) entry which is preliminary data.</text>
</comment>
<keyword evidence="6" id="KW-1185">Reference proteome</keyword>
<dbReference type="Gene3D" id="3.40.50.720">
    <property type="entry name" value="NAD(P)-binding Rossmann-like Domain"/>
    <property type="match status" value="1"/>
</dbReference>
<keyword evidence="3" id="KW-0560">Oxidoreductase</keyword>
<evidence type="ECO:0000256" key="1">
    <source>
        <dbReference type="ARBA" id="ARBA00006328"/>
    </source>
</evidence>
<evidence type="ECO:0000259" key="4">
    <source>
        <dbReference type="Pfam" id="PF05368"/>
    </source>
</evidence>
<accession>A0ABP0D090</accession>
<evidence type="ECO:0000256" key="3">
    <source>
        <dbReference type="ARBA" id="ARBA00023002"/>
    </source>
</evidence>
<comment type="similarity">
    <text evidence="1">Belongs to the NmrA-type oxidoreductase family.</text>
</comment>
<gene>
    <name evidence="5" type="ORF">SBRCBS47491_010165</name>
</gene>
<dbReference type="InterPro" id="IPR008030">
    <property type="entry name" value="NmrA-like"/>
</dbReference>